<dbReference type="EMBL" id="JBHMDM010000007">
    <property type="protein sequence ID" value="MFB9378410.1"/>
    <property type="molecule type" value="Genomic_DNA"/>
</dbReference>
<dbReference type="Gene3D" id="3.20.20.100">
    <property type="entry name" value="NADP-dependent oxidoreductase domain"/>
    <property type="match status" value="1"/>
</dbReference>
<organism evidence="5 6">
    <name type="scientific">Kineococcus gynurae</name>
    <dbReference type="NCBI Taxonomy" id="452979"/>
    <lineage>
        <taxon>Bacteria</taxon>
        <taxon>Bacillati</taxon>
        <taxon>Actinomycetota</taxon>
        <taxon>Actinomycetes</taxon>
        <taxon>Kineosporiales</taxon>
        <taxon>Kineosporiaceae</taxon>
        <taxon>Kineococcus</taxon>
    </lineage>
</organism>
<dbReference type="InterPro" id="IPR018170">
    <property type="entry name" value="Aldo/ket_reductase_CS"/>
</dbReference>
<dbReference type="PIRSF" id="PIRSF000097">
    <property type="entry name" value="AKR"/>
    <property type="match status" value="1"/>
</dbReference>
<evidence type="ECO:0000256" key="1">
    <source>
        <dbReference type="ARBA" id="ARBA00007905"/>
    </source>
</evidence>
<dbReference type="Proteomes" id="UP001589748">
    <property type="component" value="Unassembled WGS sequence"/>
</dbReference>
<dbReference type="InterPro" id="IPR036812">
    <property type="entry name" value="NAD(P)_OxRdtase_dom_sf"/>
</dbReference>
<dbReference type="InterPro" id="IPR020471">
    <property type="entry name" value="AKR"/>
</dbReference>
<dbReference type="InterPro" id="IPR023210">
    <property type="entry name" value="NADP_OxRdtase_dom"/>
</dbReference>
<gene>
    <name evidence="5" type="ORF">ACFFVI_15685</name>
</gene>
<keyword evidence="6" id="KW-1185">Reference proteome</keyword>
<accession>A0ABV5LWE7</accession>
<keyword evidence="3" id="KW-0560">Oxidoreductase</keyword>
<dbReference type="PANTHER" id="PTHR43827">
    <property type="entry name" value="2,5-DIKETO-D-GLUCONIC ACID REDUCTASE"/>
    <property type="match status" value="1"/>
</dbReference>
<keyword evidence="2" id="KW-0521">NADP</keyword>
<protein>
    <submittedName>
        <fullName evidence="5">Aldo/keto reductase</fullName>
    </submittedName>
</protein>
<evidence type="ECO:0000313" key="5">
    <source>
        <dbReference type="EMBL" id="MFB9378410.1"/>
    </source>
</evidence>
<evidence type="ECO:0000259" key="4">
    <source>
        <dbReference type="Pfam" id="PF00248"/>
    </source>
</evidence>
<dbReference type="PROSITE" id="PS00798">
    <property type="entry name" value="ALDOKETO_REDUCTASE_1"/>
    <property type="match status" value="1"/>
</dbReference>
<evidence type="ECO:0000256" key="3">
    <source>
        <dbReference type="ARBA" id="ARBA00023002"/>
    </source>
</evidence>
<evidence type="ECO:0000256" key="2">
    <source>
        <dbReference type="ARBA" id="ARBA00022857"/>
    </source>
</evidence>
<dbReference type="PROSITE" id="PS00063">
    <property type="entry name" value="ALDOKETO_REDUCTASE_3"/>
    <property type="match status" value="1"/>
</dbReference>
<dbReference type="PRINTS" id="PR00069">
    <property type="entry name" value="ALDKETRDTASE"/>
</dbReference>
<dbReference type="SUPFAM" id="SSF51430">
    <property type="entry name" value="NAD(P)-linked oxidoreductase"/>
    <property type="match status" value="1"/>
</dbReference>
<evidence type="ECO:0000313" key="6">
    <source>
        <dbReference type="Proteomes" id="UP001589748"/>
    </source>
</evidence>
<proteinExistence type="inferred from homology"/>
<comment type="similarity">
    <text evidence="1">Belongs to the aldo/keto reductase family.</text>
</comment>
<dbReference type="PANTHER" id="PTHR43827:SF3">
    <property type="entry name" value="NADP-DEPENDENT OXIDOREDUCTASE DOMAIN-CONTAINING PROTEIN"/>
    <property type="match status" value="1"/>
</dbReference>
<feature type="domain" description="NADP-dependent oxidoreductase" evidence="4">
    <location>
        <begin position="29"/>
        <end position="272"/>
    </location>
</feature>
<name>A0ABV5LWE7_9ACTN</name>
<comment type="caution">
    <text evidence="5">The sequence shown here is derived from an EMBL/GenBank/DDBJ whole genome shotgun (WGS) entry which is preliminary data.</text>
</comment>
<dbReference type="RefSeq" id="WP_380136977.1">
    <property type="nucleotide sequence ID" value="NZ_JBHLUI010000008.1"/>
</dbReference>
<reference evidence="5 6" key="1">
    <citation type="submission" date="2024-09" db="EMBL/GenBank/DDBJ databases">
        <authorList>
            <person name="Sun Q."/>
            <person name="Mori K."/>
        </authorList>
    </citation>
    <scope>NUCLEOTIDE SEQUENCE [LARGE SCALE GENOMIC DNA]</scope>
    <source>
        <strain evidence="5 6">TISTR 1856</strain>
    </source>
</reference>
<sequence length="286" mass="31033">MPLEDGTLVPSLTLNDDRSIPQVGLGVFQVPPESTAEVVGEALAAGYRHIDTAAGYGNEAGVGDALRTAQSTLGLSHEDVFVTTKLANEDRAGGRDQALRAFDASLGKLQLERLDLWLIHWPGPDQSTYVEVWKTFAELKEQGRITSIGVSNFQKTHLRALFDETGIVPAVNQVELHPWLQQEDLRAFHAEHGIVTEAWSPIGQGGDLLQDSTIGEIAAAHGKEPAQVVLRWHLQLGNVVIPKSVTPSRIRSNIQLSSFQLTDDEMAAIAGLERGERIGPDPDVFG</sequence>
<dbReference type="Pfam" id="PF00248">
    <property type="entry name" value="Aldo_ket_red"/>
    <property type="match status" value="1"/>
</dbReference>